<keyword evidence="4 8" id="KW-0548">Nucleotidyltransferase</keyword>
<dbReference type="SUPFAM" id="SSF52374">
    <property type="entry name" value="Nucleotidylyl transferase"/>
    <property type="match status" value="1"/>
</dbReference>
<dbReference type="EC" id="2.7.7.2" evidence="8"/>
<feature type="domain" description="Cytidyltransferase-like" evidence="9">
    <location>
        <begin position="5"/>
        <end position="125"/>
    </location>
</feature>
<dbReference type="PANTHER" id="PTHR43793">
    <property type="entry name" value="FAD SYNTHASE"/>
    <property type="match status" value="1"/>
</dbReference>
<dbReference type="EMBL" id="MT631630">
    <property type="protein sequence ID" value="QNO55798.1"/>
    <property type="molecule type" value="Genomic_DNA"/>
</dbReference>
<evidence type="ECO:0000256" key="1">
    <source>
        <dbReference type="ARBA" id="ARBA00022630"/>
    </source>
</evidence>
<dbReference type="Gene3D" id="3.40.50.620">
    <property type="entry name" value="HUPs"/>
    <property type="match status" value="1"/>
</dbReference>
<dbReference type="InterPro" id="IPR014729">
    <property type="entry name" value="Rossmann-like_a/b/a_fold"/>
</dbReference>
<dbReference type="NCBIfam" id="TIGR00125">
    <property type="entry name" value="cyt_tran_rel"/>
    <property type="match status" value="1"/>
</dbReference>
<dbReference type="AlphaFoldDB" id="A0A7G9Z6B4"/>
<evidence type="ECO:0000259" key="9">
    <source>
        <dbReference type="Pfam" id="PF01467"/>
    </source>
</evidence>
<dbReference type="GO" id="GO:0003919">
    <property type="term" value="F:FMN adenylyltransferase activity"/>
    <property type="evidence" value="ECO:0007669"/>
    <property type="project" value="UniProtKB-UniRule"/>
</dbReference>
<dbReference type="InterPro" id="IPR050385">
    <property type="entry name" value="Archaeal_FAD_synthase"/>
</dbReference>
<feature type="binding site" evidence="8">
    <location>
        <begin position="9"/>
        <end position="10"/>
    </location>
    <ligand>
        <name>ATP</name>
        <dbReference type="ChEBI" id="CHEBI:30616"/>
    </ligand>
</feature>
<evidence type="ECO:0000256" key="6">
    <source>
        <dbReference type="ARBA" id="ARBA00022827"/>
    </source>
</evidence>
<evidence type="ECO:0000313" key="10">
    <source>
        <dbReference type="EMBL" id="QNO55798.1"/>
    </source>
</evidence>
<feature type="binding site" evidence="8">
    <location>
        <position position="120"/>
    </location>
    <ligand>
        <name>ATP</name>
        <dbReference type="ChEBI" id="CHEBI:30616"/>
    </ligand>
</feature>
<keyword evidence="5 8" id="KW-0547">Nucleotide-binding</keyword>
<comment type="pathway">
    <text evidence="8">Cofactor biosynthesis; FAD biosynthesis; FAD from FMN: step 1/1.</text>
</comment>
<accession>A0A7G9Z6B4</accession>
<gene>
    <name evidence="8 10" type="primary">ribL</name>
    <name evidence="10" type="ORF">LEBEIBBM_00013</name>
</gene>
<keyword evidence="7 8" id="KW-0067">ATP-binding</keyword>
<dbReference type="InterPro" id="IPR024902">
    <property type="entry name" value="FAD_synth_RibL"/>
</dbReference>
<keyword evidence="6 8" id="KW-0274">FAD</keyword>
<evidence type="ECO:0000256" key="7">
    <source>
        <dbReference type="ARBA" id="ARBA00022840"/>
    </source>
</evidence>
<comment type="similarity">
    <text evidence="8">Belongs to the archaeal FAD synthase family.</text>
</comment>
<name>A0A7G9Z6B4_9EURY</name>
<comment type="catalytic activity">
    <reaction evidence="8">
        <text>FMN + ATP + H(+) = FAD + diphosphate</text>
        <dbReference type="Rhea" id="RHEA:17237"/>
        <dbReference type="ChEBI" id="CHEBI:15378"/>
        <dbReference type="ChEBI" id="CHEBI:30616"/>
        <dbReference type="ChEBI" id="CHEBI:33019"/>
        <dbReference type="ChEBI" id="CHEBI:57692"/>
        <dbReference type="ChEBI" id="CHEBI:58210"/>
        <dbReference type="EC" id="2.7.7.2"/>
    </reaction>
</comment>
<keyword evidence="2 8" id="KW-0288">FMN</keyword>
<protein>
    <recommendedName>
        <fullName evidence="8">FAD synthase</fullName>
        <ecNumber evidence="8">2.7.7.2</ecNumber>
    </recommendedName>
    <alternativeName>
        <fullName evidence="8">FMN adenylyltransferase</fullName>
    </alternativeName>
    <alternativeName>
        <fullName evidence="8">Flavin adenine dinucleotide synthase</fullName>
    </alternativeName>
</protein>
<comment type="cofactor">
    <cofactor evidence="8">
        <name>a divalent metal cation</name>
        <dbReference type="ChEBI" id="CHEBI:60240"/>
    </cofactor>
</comment>
<dbReference type="PANTHER" id="PTHR43793:SF1">
    <property type="entry name" value="FAD SYNTHASE"/>
    <property type="match status" value="1"/>
</dbReference>
<feature type="binding site" evidence="8">
    <location>
        <begin position="14"/>
        <end position="17"/>
    </location>
    <ligand>
        <name>ATP</name>
        <dbReference type="ChEBI" id="CHEBI:30616"/>
    </ligand>
</feature>
<keyword evidence="1 8" id="KW-0285">Flavoprotein</keyword>
<proteinExistence type="inferred from homology"/>
<evidence type="ECO:0000256" key="3">
    <source>
        <dbReference type="ARBA" id="ARBA00022679"/>
    </source>
</evidence>
<sequence>MVRVLATGTFELLHPGHLLYLEEAKKLGDELFVIVGRDVNVRKRKRMPIISEEQRLKMVSALKVVDKAMLGSEEDMYEPLYSIKPDIIAIGYDQGFDEKSLERGLRERGFNSKVIRIKEHDSNAFCKVEAIIKHISKLVEVEKWKKNVD</sequence>
<dbReference type="UniPathway" id="UPA00277">
    <property type="reaction ID" value="UER00407"/>
</dbReference>
<organism evidence="10">
    <name type="scientific">Candidatus Methanophaga sp. ANME-1 ERB7</name>
    <dbReference type="NCBI Taxonomy" id="2759913"/>
    <lineage>
        <taxon>Archaea</taxon>
        <taxon>Methanobacteriati</taxon>
        <taxon>Methanobacteriota</taxon>
        <taxon>Stenosarchaea group</taxon>
        <taxon>Methanomicrobia</taxon>
        <taxon>Candidatus Methanophagales</taxon>
        <taxon>Candidatus Methanophagaceae</taxon>
        <taxon>Candidatus Methanophaga</taxon>
    </lineage>
</organism>
<dbReference type="HAMAP" id="MF_02115">
    <property type="entry name" value="FAD_synth_arch"/>
    <property type="match status" value="1"/>
</dbReference>
<dbReference type="GO" id="GO:0006747">
    <property type="term" value="P:FAD biosynthetic process"/>
    <property type="evidence" value="ECO:0007669"/>
    <property type="project" value="UniProtKB-UniRule"/>
</dbReference>
<evidence type="ECO:0000256" key="4">
    <source>
        <dbReference type="ARBA" id="ARBA00022695"/>
    </source>
</evidence>
<feature type="binding site" evidence="8">
    <location>
        <position position="93"/>
    </location>
    <ligand>
        <name>ATP</name>
        <dbReference type="ChEBI" id="CHEBI:30616"/>
    </ligand>
</feature>
<evidence type="ECO:0000256" key="2">
    <source>
        <dbReference type="ARBA" id="ARBA00022643"/>
    </source>
</evidence>
<comment type="function">
    <text evidence="8">Catalyzes the transfer of the AMP portion of ATP to flavin mononucleotide (FMN) to produce flavin adenine dinucleotide (FAD) coenzyme.</text>
</comment>
<comment type="subunit">
    <text evidence="8">Homodimer.</text>
</comment>
<dbReference type="GO" id="GO:0005524">
    <property type="term" value="F:ATP binding"/>
    <property type="evidence" value="ECO:0007669"/>
    <property type="project" value="UniProtKB-UniRule"/>
</dbReference>
<keyword evidence="3 8" id="KW-0808">Transferase</keyword>
<dbReference type="Pfam" id="PF01467">
    <property type="entry name" value="CTP_transf_like"/>
    <property type="match status" value="1"/>
</dbReference>
<dbReference type="GO" id="GO:0046444">
    <property type="term" value="P:FMN metabolic process"/>
    <property type="evidence" value="ECO:0007669"/>
    <property type="project" value="UniProtKB-UniRule"/>
</dbReference>
<dbReference type="InterPro" id="IPR004821">
    <property type="entry name" value="Cyt_trans-like"/>
</dbReference>
<evidence type="ECO:0000256" key="5">
    <source>
        <dbReference type="ARBA" id="ARBA00022741"/>
    </source>
</evidence>
<evidence type="ECO:0000256" key="8">
    <source>
        <dbReference type="HAMAP-Rule" id="MF_02115"/>
    </source>
</evidence>
<reference evidence="10" key="1">
    <citation type="submission" date="2020-06" db="EMBL/GenBank/DDBJ databases">
        <title>Unique genomic features of the anaerobic methanotrophic archaea.</title>
        <authorList>
            <person name="Chadwick G.L."/>
            <person name="Skennerton C.T."/>
            <person name="Laso-Perez R."/>
            <person name="Leu A.O."/>
            <person name="Speth D.R."/>
            <person name="Yu H."/>
            <person name="Morgan-Lang C."/>
            <person name="Hatzenpichler R."/>
            <person name="Goudeau D."/>
            <person name="Malmstrom R."/>
            <person name="Brazelton W.J."/>
            <person name="Woyke T."/>
            <person name="Hallam S.J."/>
            <person name="Tyson G.W."/>
            <person name="Wegener G."/>
            <person name="Boetius A."/>
            <person name="Orphan V."/>
        </authorList>
    </citation>
    <scope>NUCLEOTIDE SEQUENCE</scope>
</reference>